<dbReference type="OrthoDB" id="9775255at2"/>
<dbReference type="Gene3D" id="3.20.20.140">
    <property type="entry name" value="Metal-dependent hydrolases"/>
    <property type="match status" value="1"/>
</dbReference>
<dbReference type="SUPFAM" id="SSF89550">
    <property type="entry name" value="PHP domain-like"/>
    <property type="match status" value="1"/>
</dbReference>
<evidence type="ECO:0000256" key="2">
    <source>
        <dbReference type="ARBA" id="ARBA00009152"/>
    </source>
</evidence>
<evidence type="ECO:0000259" key="9">
    <source>
        <dbReference type="SMART" id="SM00481"/>
    </source>
</evidence>
<comment type="similarity">
    <text evidence="2 8">Belongs to the PHP hydrolase family. HisK subfamily.</text>
</comment>
<evidence type="ECO:0000256" key="5">
    <source>
        <dbReference type="ARBA" id="ARBA00022801"/>
    </source>
</evidence>
<dbReference type="HOGENOM" id="CLU_054611_3_0_9"/>
<dbReference type="InterPro" id="IPR003141">
    <property type="entry name" value="Pol/His_phosphatase_N"/>
</dbReference>
<dbReference type="Proteomes" id="UP000008457">
    <property type="component" value="Chromosome"/>
</dbReference>
<evidence type="ECO:0000256" key="1">
    <source>
        <dbReference type="ARBA" id="ARBA00004970"/>
    </source>
</evidence>
<protein>
    <recommendedName>
        <fullName evidence="3 8">Histidinol-phosphatase</fullName>
        <shortName evidence="8">HolPase</shortName>
        <ecNumber evidence="3 8">3.1.3.15</ecNumber>
    </recommendedName>
</protein>
<evidence type="ECO:0000256" key="3">
    <source>
        <dbReference type="ARBA" id="ARBA00013085"/>
    </source>
</evidence>
<evidence type="ECO:0000313" key="10">
    <source>
        <dbReference type="EMBL" id="AEE95478.1"/>
    </source>
</evidence>
<evidence type="ECO:0000256" key="6">
    <source>
        <dbReference type="ARBA" id="ARBA00023102"/>
    </source>
</evidence>
<evidence type="ECO:0000313" key="11">
    <source>
        <dbReference type="Proteomes" id="UP000008457"/>
    </source>
</evidence>
<dbReference type="GO" id="GO:0000105">
    <property type="term" value="P:L-histidine biosynthetic process"/>
    <property type="evidence" value="ECO:0007669"/>
    <property type="project" value="UniProtKB-UniRule"/>
</dbReference>
<dbReference type="InterPro" id="IPR010140">
    <property type="entry name" value="Histidinol_P_phosphatase_HisJ"/>
</dbReference>
<keyword evidence="5 8" id="KW-0378">Hydrolase</keyword>
<dbReference type="EMBL" id="CP002360">
    <property type="protein sequence ID" value="AEE95478.1"/>
    <property type="molecule type" value="Genomic_DNA"/>
</dbReference>
<comment type="pathway">
    <text evidence="1 8">Amino-acid biosynthesis; L-histidine biosynthesis; L-histidine from 5-phospho-alpha-D-ribose 1-diphosphate: step 8/9.</text>
</comment>
<keyword evidence="11" id="KW-1185">Reference proteome</keyword>
<keyword evidence="4 8" id="KW-0028">Amino-acid biosynthesis</keyword>
<proteinExistence type="inferred from homology"/>
<comment type="catalytic activity">
    <reaction evidence="7 8">
        <text>L-histidinol phosphate + H2O = L-histidinol + phosphate</text>
        <dbReference type="Rhea" id="RHEA:14465"/>
        <dbReference type="ChEBI" id="CHEBI:15377"/>
        <dbReference type="ChEBI" id="CHEBI:43474"/>
        <dbReference type="ChEBI" id="CHEBI:57699"/>
        <dbReference type="ChEBI" id="CHEBI:57980"/>
        <dbReference type="EC" id="3.1.3.15"/>
    </reaction>
</comment>
<dbReference type="PANTHER" id="PTHR21039:SF0">
    <property type="entry name" value="HISTIDINOL-PHOSPHATASE"/>
    <property type="match status" value="1"/>
</dbReference>
<dbReference type="RefSeq" id="WP_013779911.1">
    <property type="nucleotide sequence ID" value="NC_015520.1"/>
</dbReference>
<keyword evidence="6 8" id="KW-0368">Histidine biosynthesis</keyword>
<organism evidence="10 11">
    <name type="scientific">Mahella australiensis (strain DSM 15567 / CIP 107919 / 50-1 BON)</name>
    <dbReference type="NCBI Taxonomy" id="697281"/>
    <lineage>
        <taxon>Bacteria</taxon>
        <taxon>Bacillati</taxon>
        <taxon>Bacillota</taxon>
        <taxon>Clostridia</taxon>
        <taxon>Thermoanaerobacterales</taxon>
        <taxon>Thermoanaerobacterales Family IV. Incertae Sedis</taxon>
        <taxon>Mahella</taxon>
    </lineage>
</organism>
<dbReference type="GO" id="GO:0005737">
    <property type="term" value="C:cytoplasm"/>
    <property type="evidence" value="ECO:0007669"/>
    <property type="project" value="TreeGrafter"/>
</dbReference>
<feature type="domain" description="Polymerase/histidinol phosphatase N-terminal" evidence="9">
    <location>
        <begin position="2"/>
        <end position="84"/>
    </location>
</feature>
<dbReference type="EC" id="3.1.3.15" evidence="3 8"/>
<reference evidence="10 11" key="2">
    <citation type="journal article" date="2011" name="Stand. Genomic Sci.">
        <title>Complete genome sequence of Mahella australiensis type strain (50-1 BON).</title>
        <authorList>
            <person name="Sikorski J."/>
            <person name="Teshima H."/>
            <person name="Nolan M."/>
            <person name="Lucas S."/>
            <person name="Hammon N."/>
            <person name="Deshpande S."/>
            <person name="Cheng J.F."/>
            <person name="Pitluck S."/>
            <person name="Liolios K."/>
            <person name="Pagani I."/>
            <person name="Ivanova N."/>
            <person name="Huntemann M."/>
            <person name="Mavromatis K."/>
            <person name="Ovchinikova G."/>
            <person name="Pati A."/>
            <person name="Tapia R."/>
            <person name="Han C."/>
            <person name="Goodwin L."/>
            <person name="Chen A."/>
            <person name="Palaniappan K."/>
            <person name="Land M."/>
            <person name="Hauser L."/>
            <person name="Ngatchou-Djao O.D."/>
            <person name="Rohde M."/>
            <person name="Pukall R."/>
            <person name="Spring S."/>
            <person name="Abt B."/>
            <person name="Goker M."/>
            <person name="Detter J.C."/>
            <person name="Woyke T."/>
            <person name="Bristow J."/>
            <person name="Markowitz V."/>
            <person name="Hugenholtz P."/>
            <person name="Eisen J.A."/>
            <person name="Kyrpides N.C."/>
            <person name="Klenk H.P."/>
            <person name="Lapidus A."/>
        </authorList>
    </citation>
    <scope>NUCLEOTIDE SEQUENCE [LARGE SCALE GENOMIC DNA]</scope>
    <source>
        <strain evidence="11">DSM 15567 / CIP 107919 / 50-1 BON</strain>
    </source>
</reference>
<dbReference type="InterPro" id="IPR004013">
    <property type="entry name" value="PHP_dom"/>
</dbReference>
<evidence type="ECO:0000256" key="4">
    <source>
        <dbReference type="ARBA" id="ARBA00022605"/>
    </source>
</evidence>
<dbReference type="UniPathway" id="UPA00031">
    <property type="reaction ID" value="UER00013"/>
</dbReference>
<dbReference type="eggNOG" id="COG1387">
    <property type="taxonomic scope" value="Bacteria"/>
</dbReference>
<dbReference type="InterPro" id="IPR016195">
    <property type="entry name" value="Pol/histidinol_Pase-like"/>
</dbReference>
<evidence type="ECO:0000256" key="8">
    <source>
        <dbReference type="RuleBase" id="RU366003"/>
    </source>
</evidence>
<name>F3ZX29_MAHA5</name>
<dbReference type="AlphaFoldDB" id="F3ZX29"/>
<dbReference type="KEGG" id="mas:Mahau_0261"/>
<dbReference type="SMART" id="SM00481">
    <property type="entry name" value="POLIIIAc"/>
    <property type="match status" value="1"/>
</dbReference>
<dbReference type="GO" id="GO:0004401">
    <property type="term" value="F:histidinol-phosphatase activity"/>
    <property type="evidence" value="ECO:0007669"/>
    <property type="project" value="UniProtKB-UniRule"/>
</dbReference>
<accession>F3ZX29</accession>
<reference evidence="11" key="1">
    <citation type="submission" date="2010-11" db="EMBL/GenBank/DDBJ databases">
        <title>The complete genome of Mahella australiensis DSM 15567.</title>
        <authorList>
            <consortium name="US DOE Joint Genome Institute (JGI-PGF)"/>
            <person name="Lucas S."/>
            <person name="Copeland A."/>
            <person name="Lapidus A."/>
            <person name="Bruce D."/>
            <person name="Goodwin L."/>
            <person name="Pitluck S."/>
            <person name="Kyrpides N."/>
            <person name="Mavromatis K."/>
            <person name="Pagani I."/>
            <person name="Ivanova N."/>
            <person name="Teshima H."/>
            <person name="Brettin T."/>
            <person name="Detter J.C."/>
            <person name="Han C."/>
            <person name="Tapia R."/>
            <person name="Land M."/>
            <person name="Hauser L."/>
            <person name="Markowitz V."/>
            <person name="Cheng J.-F."/>
            <person name="Hugenholtz P."/>
            <person name="Woyke T."/>
            <person name="Wu D."/>
            <person name="Spring S."/>
            <person name="Pukall R."/>
            <person name="Steenblock K."/>
            <person name="Schneider S."/>
            <person name="Klenk H.-P."/>
            <person name="Eisen J.A."/>
        </authorList>
    </citation>
    <scope>NUCLEOTIDE SEQUENCE [LARGE SCALE GENOMIC DNA]</scope>
    <source>
        <strain evidence="11">DSM 15567 / CIP 107919 / 50-1 BON</strain>
    </source>
</reference>
<dbReference type="NCBIfam" id="TIGR01856">
    <property type="entry name" value="hisJ_fam"/>
    <property type="match status" value="1"/>
</dbReference>
<sequence length="266" mass="31170">MYDYHIHSNFSTDSNMTMDQACRQSIELGLKEIAFTDHLDIDYPNFDDQFMIDFSLYTEQYNTVRAKYAPRLKVIKGIEIGLQPHTLRQSLEVASSYQFDYIIASTHVVDKLDLHNGDFCRGKAKEQAYRRYLEDMYDCIKLFPMFNVLGHIDLIRRYGNYDDKSMKYGDYADILDIILKWLIENGKGIEINTSGFRYNLNSTMPTPEFVRRYKELGGEILTIGSDAHSTDYIAYKFDLAYDISREAGFKYVTTFEQQQPSFKKIY</sequence>
<dbReference type="PANTHER" id="PTHR21039">
    <property type="entry name" value="HISTIDINOL PHOSPHATASE-RELATED"/>
    <property type="match status" value="1"/>
</dbReference>
<dbReference type="Pfam" id="PF02811">
    <property type="entry name" value="PHP"/>
    <property type="match status" value="1"/>
</dbReference>
<gene>
    <name evidence="10" type="ordered locus">Mahau_0261</name>
</gene>
<evidence type="ECO:0000256" key="7">
    <source>
        <dbReference type="ARBA" id="ARBA00049158"/>
    </source>
</evidence>
<dbReference type="STRING" id="697281.Mahau_0261"/>